<name>A0A8S1NW19_9CILI</name>
<organism evidence="1 2">
    <name type="scientific">Paramecium sonneborni</name>
    <dbReference type="NCBI Taxonomy" id="65129"/>
    <lineage>
        <taxon>Eukaryota</taxon>
        <taxon>Sar</taxon>
        <taxon>Alveolata</taxon>
        <taxon>Ciliophora</taxon>
        <taxon>Intramacronucleata</taxon>
        <taxon>Oligohymenophorea</taxon>
        <taxon>Peniculida</taxon>
        <taxon>Parameciidae</taxon>
        <taxon>Paramecium</taxon>
    </lineage>
</organism>
<proteinExistence type="predicted"/>
<keyword evidence="2" id="KW-1185">Reference proteome</keyword>
<evidence type="ECO:0000313" key="1">
    <source>
        <dbReference type="EMBL" id="CAD8094471.1"/>
    </source>
</evidence>
<dbReference type="Proteomes" id="UP000692954">
    <property type="component" value="Unassembled WGS sequence"/>
</dbReference>
<reference evidence="1" key="1">
    <citation type="submission" date="2021-01" db="EMBL/GenBank/DDBJ databases">
        <authorList>
            <consortium name="Genoscope - CEA"/>
            <person name="William W."/>
        </authorList>
    </citation>
    <scope>NUCLEOTIDE SEQUENCE</scope>
</reference>
<dbReference type="EMBL" id="CAJJDN010000062">
    <property type="protein sequence ID" value="CAD8094471.1"/>
    <property type="molecule type" value="Genomic_DNA"/>
</dbReference>
<dbReference type="AlphaFoldDB" id="A0A8S1NW19"/>
<accession>A0A8S1NW19</accession>
<evidence type="ECO:0000313" key="2">
    <source>
        <dbReference type="Proteomes" id="UP000692954"/>
    </source>
</evidence>
<sequence>MRSQLINENNQLIEQFKSSLIDPKRERKELKQKFKIFLMVEGMKEKQKMK</sequence>
<protein>
    <submittedName>
        <fullName evidence="1">Uncharacterized protein</fullName>
    </submittedName>
</protein>
<gene>
    <name evidence="1" type="ORF">PSON_ATCC_30995.1.T0620219</name>
</gene>
<comment type="caution">
    <text evidence="1">The sequence shown here is derived from an EMBL/GenBank/DDBJ whole genome shotgun (WGS) entry which is preliminary data.</text>
</comment>